<comment type="caution">
    <text evidence="5">The sequence shown here is derived from an EMBL/GenBank/DDBJ whole genome shotgun (WGS) entry which is preliminary data.</text>
</comment>
<evidence type="ECO:0000256" key="2">
    <source>
        <dbReference type="ARBA" id="ARBA00023125"/>
    </source>
</evidence>
<keyword evidence="5" id="KW-0067">ATP-binding</keyword>
<dbReference type="GO" id="GO:0000724">
    <property type="term" value="P:double-strand break repair via homologous recombination"/>
    <property type="evidence" value="ECO:0007669"/>
    <property type="project" value="TreeGrafter"/>
</dbReference>
<comment type="similarity">
    <text evidence="1">Belongs to the helicase family. RecQ subfamily.</text>
</comment>
<dbReference type="EMBL" id="CACRXK020021419">
    <property type="protein sequence ID" value="CAB4035844.1"/>
    <property type="molecule type" value="Genomic_DNA"/>
</dbReference>
<dbReference type="PROSITE" id="PS51192">
    <property type="entry name" value="HELICASE_ATP_BIND_1"/>
    <property type="match status" value="1"/>
</dbReference>
<dbReference type="PANTHER" id="PTHR13710:SF153">
    <property type="entry name" value="RECQ-LIKE DNA HELICASE BLM"/>
    <property type="match status" value="1"/>
</dbReference>
<dbReference type="Gene3D" id="3.40.50.300">
    <property type="entry name" value="P-loop containing nucleotide triphosphate hydrolases"/>
    <property type="match status" value="1"/>
</dbReference>
<gene>
    <name evidence="5" type="ORF">PACLA_8A043118</name>
</gene>
<keyword evidence="3" id="KW-0413">Isomerase</keyword>
<proteinExistence type="inferred from homology"/>
<dbReference type="InterPro" id="IPR011545">
    <property type="entry name" value="DEAD/DEAH_box_helicase_dom"/>
</dbReference>
<dbReference type="InterPro" id="IPR014001">
    <property type="entry name" value="Helicase_ATP-bd"/>
</dbReference>
<evidence type="ECO:0000256" key="4">
    <source>
        <dbReference type="ARBA" id="ARBA00023242"/>
    </source>
</evidence>
<dbReference type="GO" id="GO:0005634">
    <property type="term" value="C:nucleus"/>
    <property type="evidence" value="ECO:0007669"/>
    <property type="project" value="TreeGrafter"/>
</dbReference>
<protein>
    <submittedName>
        <fullName evidence="5">ATP-dependent DNA helicase</fullName>
    </submittedName>
</protein>
<reference evidence="5" key="1">
    <citation type="submission" date="2020-04" db="EMBL/GenBank/DDBJ databases">
        <authorList>
            <person name="Alioto T."/>
            <person name="Alioto T."/>
            <person name="Gomez Garrido J."/>
        </authorList>
    </citation>
    <scope>NUCLEOTIDE SEQUENCE</scope>
    <source>
        <strain evidence="5">A484AB</strain>
    </source>
</reference>
<dbReference type="InterPro" id="IPR027417">
    <property type="entry name" value="P-loop_NTPase"/>
</dbReference>
<organism evidence="5 6">
    <name type="scientific">Paramuricea clavata</name>
    <name type="common">Red gorgonian</name>
    <name type="synonym">Violescent sea-whip</name>
    <dbReference type="NCBI Taxonomy" id="317549"/>
    <lineage>
        <taxon>Eukaryota</taxon>
        <taxon>Metazoa</taxon>
        <taxon>Cnidaria</taxon>
        <taxon>Anthozoa</taxon>
        <taxon>Octocorallia</taxon>
        <taxon>Malacalcyonacea</taxon>
        <taxon>Plexauridae</taxon>
        <taxon>Paramuricea</taxon>
    </lineage>
</organism>
<keyword evidence="5" id="KW-0378">Hydrolase</keyword>
<evidence type="ECO:0000256" key="1">
    <source>
        <dbReference type="ARBA" id="ARBA00005446"/>
    </source>
</evidence>
<name>A0A7D9LN91_PARCT</name>
<evidence type="ECO:0000313" key="5">
    <source>
        <dbReference type="EMBL" id="CAB4035844.1"/>
    </source>
</evidence>
<dbReference type="Pfam" id="PF00270">
    <property type="entry name" value="DEAD"/>
    <property type="match status" value="1"/>
</dbReference>
<dbReference type="OrthoDB" id="6161017at2759"/>
<keyword evidence="5" id="KW-0547">Nucleotide-binding</keyword>
<dbReference type="GO" id="GO:0009378">
    <property type="term" value="F:four-way junction helicase activity"/>
    <property type="evidence" value="ECO:0007669"/>
    <property type="project" value="TreeGrafter"/>
</dbReference>
<dbReference type="GO" id="GO:0043138">
    <property type="term" value="F:3'-5' DNA helicase activity"/>
    <property type="evidence" value="ECO:0007669"/>
    <property type="project" value="TreeGrafter"/>
</dbReference>
<evidence type="ECO:0000313" key="6">
    <source>
        <dbReference type="Proteomes" id="UP001152795"/>
    </source>
</evidence>
<keyword evidence="2" id="KW-0238">DNA-binding</keyword>
<keyword evidence="6" id="KW-1185">Reference proteome</keyword>
<accession>A0A7D9LN91</accession>
<dbReference type="SUPFAM" id="SSF52540">
    <property type="entry name" value="P-loop containing nucleoside triphosphate hydrolases"/>
    <property type="match status" value="1"/>
</dbReference>
<dbReference type="GO" id="GO:0005694">
    <property type="term" value="C:chromosome"/>
    <property type="evidence" value="ECO:0007669"/>
    <property type="project" value="TreeGrafter"/>
</dbReference>
<sequence>MQSKAYQENVCAIVVDEAHCILEWSKDFRVDYGNLAVLCATFSSVRVVAMTATANKNDRESIKKSLGLKTCAEVVGNPDRTNIM</sequence>
<dbReference type="GO" id="GO:0003677">
    <property type="term" value="F:DNA binding"/>
    <property type="evidence" value="ECO:0007669"/>
    <property type="project" value="UniProtKB-KW"/>
</dbReference>
<dbReference type="PANTHER" id="PTHR13710">
    <property type="entry name" value="DNA HELICASE RECQ FAMILY MEMBER"/>
    <property type="match status" value="1"/>
</dbReference>
<dbReference type="Proteomes" id="UP001152795">
    <property type="component" value="Unassembled WGS sequence"/>
</dbReference>
<dbReference type="AlphaFoldDB" id="A0A7D9LN91"/>
<keyword evidence="5" id="KW-0347">Helicase</keyword>
<keyword evidence="4" id="KW-0539">Nucleus</keyword>
<evidence type="ECO:0000256" key="3">
    <source>
        <dbReference type="ARBA" id="ARBA00023235"/>
    </source>
</evidence>
<dbReference type="GO" id="GO:0005524">
    <property type="term" value="F:ATP binding"/>
    <property type="evidence" value="ECO:0007669"/>
    <property type="project" value="InterPro"/>
</dbReference>
<dbReference type="GO" id="GO:0005737">
    <property type="term" value="C:cytoplasm"/>
    <property type="evidence" value="ECO:0007669"/>
    <property type="project" value="TreeGrafter"/>
</dbReference>